<comment type="catalytic activity">
    <reaction evidence="15">
        <text>N(6),N(6),N(6)-trimethyl-L-lysine + 2-oxoglutarate + O2 = (3S)-3-hydroxy-N(6),N(6),N(6)-trimethyl-L-lysine + succinate + CO2</text>
        <dbReference type="Rhea" id="RHEA:14181"/>
        <dbReference type="ChEBI" id="CHEBI:15379"/>
        <dbReference type="ChEBI" id="CHEBI:16526"/>
        <dbReference type="ChEBI" id="CHEBI:16810"/>
        <dbReference type="ChEBI" id="CHEBI:30031"/>
        <dbReference type="ChEBI" id="CHEBI:58100"/>
        <dbReference type="ChEBI" id="CHEBI:141499"/>
        <dbReference type="EC" id="1.14.11.8"/>
    </reaction>
</comment>
<evidence type="ECO:0000256" key="9">
    <source>
        <dbReference type="ARBA" id="ARBA00023002"/>
    </source>
</evidence>
<dbReference type="InterPro" id="IPR042098">
    <property type="entry name" value="TauD-like_sf"/>
</dbReference>
<dbReference type="SUPFAM" id="SSF57903">
    <property type="entry name" value="FYVE/PHD zinc finger"/>
    <property type="match status" value="1"/>
</dbReference>
<evidence type="ECO:0000256" key="14">
    <source>
        <dbReference type="ARBA" id="ARBA00046008"/>
    </source>
</evidence>
<feature type="domain" description="TauD/TfdA-like" evidence="16">
    <location>
        <begin position="160"/>
        <end position="387"/>
    </location>
</feature>
<comment type="pathway">
    <text evidence="3">Amine and polyamine biosynthesis; carnitine biosynthesis.</text>
</comment>
<keyword evidence="6" id="KW-0479">Metal-binding</keyword>
<comment type="function">
    <text evidence="14">Converts trimethyllysine (TML) into hydroxytrimethyllysine (HTML).</text>
</comment>
<evidence type="ECO:0000313" key="18">
    <source>
        <dbReference type="EMBL" id="OQS03619.1"/>
    </source>
</evidence>
<proteinExistence type="inferred from homology"/>
<evidence type="ECO:0000259" key="17">
    <source>
        <dbReference type="Pfam" id="PF06155"/>
    </source>
</evidence>
<organism evidence="18 19">
    <name type="scientific">Thraustotheca clavata</name>
    <dbReference type="NCBI Taxonomy" id="74557"/>
    <lineage>
        <taxon>Eukaryota</taxon>
        <taxon>Sar</taxon>
        <taxon>Stramenopiles</taxon>
        <taxon>Oomycota</taxon>
        <taxon>Saprolegniomycetes</taxon>
        <taxon>Saprolegniales</taxon>
        <taxon>Achlyaceae</taxon>
        <taxon>Thraustotheca</taxon>
    </lineage>
</organism>
<keyword evidence="8 18" id="KW-0223">Dioxygenase</keyword>
<dbReference type="InterPro" id="IPR010376">
    <property type="entry name" value="GBBH-like_N"/>
</dbReference>
<dbReference type="Pfam" id="PF02668">
    <property type="entry name" value="TauD"/>
    <property type="match status" value="1"/>
</dbReference>
<dbReference type="PANTHER" id="PTHR10696:SF51">
    <property type="entry name" value="TRIMETHYLLYSINE DIOXYGENASE, MITOCHONDRIAL"/>
    <property type="match status" value="1"/>
</dbReference>
<dbReference type="GO" id="GO:0050353">
    <property type="term" value="F:trimethyllysine dioxygenase activity"/>
    <property type="evidence" value="ECO:0007669"/>
    <property type="project" value="UniProtKB-EC"/>
</dbReference>
<comment type="similarity">
    <text evidence="4">Belongs to the gamma-BBH/TMLD family.</text>
</comment>
<dbReference type="EMBL" id="JNBS01000825">
    <property type="protein sequence ID" value="OQS03619.1"/>
    <property type="molecule type" value="Genomic_DNA"/>
</dbReference>
<evidence type="ECO:0000256" key="6">
    <source>
        <dbReference type="ARBA" id="ARBA00022723"/>
    </source>
</evidence>
<keyword evidence="10" id="KW-0408">Iron</keyword>
<dbReference type="GO" id="GO:0046872">
    <property type="term" value="F:metal ion binding"/>
    <property type="evidence" value="ECO:0007669"/>
    <property type="project" value="UniProtKB-KW"/>
</dbReference>
<comment type="cofactor">
    <cofactor evidence="1">
        <name>Fe(2+)</name>
        <dbReference type="ChEBI" id="CHEBI:29033"/>
    </cofactor>
</comment>
<comment type="caution">
    <text evidence="18">The sequence shown here is derived from an EMBL/GenBank/DDBJ whole genome shotgun (WGS) entry which is preliminary data.</text>
</comment>
<evidence type="ECO:0000256" key="13">
    <source>
        <dbReference type="ARBA" id="ARBA00032283"/>
    </source>
</evidence>
<sequence>MMMSRILSKQMSTLREAIREAGLSKLETNGGAMHVTWTDGFTAKFHNIWLRDHCSCEHCQHPLTKQRQLSTATIPLDAPAKATLTKEALNVEWKDVVEGSTCTSSSFTSEWLRKHVYSTPKNDYPVDYKQDRLEKKVLWGKDLMEKMPTMTYDAMMHDGFRDGMKLLQQHGLLLVKNTPDTMDATEAFARKIGFVLETIYGKMWTTRPQTEEMSYNDTASTNLALPGHTDCTYLYTPPGLQIFNCVQQSHAGDPNGGSSRYVDGFHVAEWLRAKAPDAYDFFCRTKLPFYCIDDDTLLATMEPIIKLDYRGNIESFRLNDGDRSVLTHLSFEDTFAFYKHHKVLWQAINELEIVHKLHEGDMMIVDNQRVLHGRHAFIGERALIGCYIGKTEYDSRLRVLGLFQHVTHRTSHGIRSFSLSYGRGECRPGRKSALDGSFERYQCHACFQFFHLDPKKHCYMCGEVVCMDCRQQLLIEGSYMNETGAMGYHTCLRAKVCLPCYFTFFRARSVGFIEMDDDDDEQYEFPSEEYEMTMFKSLPTIHECSKAKLAPLETTKTVPTERGSHFDKRLAHKVLSMGR</sequence>
<reference evidence="18 19" key="1">
    <citation type="journal article" date="2014" name="Genome Biol. Evol.">
        <title>The secreted proteins of Achlya hypogyna and Thraustotheca clavata identify the ancestral oomycete secretome and reveal gene acquisitions by horizontal gene transfer.</title>
        <authorList>
            <person name="Misner I."/>
            <person name="Blouin N."/>
            <person name="Leonard G."/>
            <person name="Richards T.A."/>
            <person name="Lane C.E."/>
        </authorList>
    </citation>
    <scope>NUCLEOTIDE SEQUENCE [LARGE SCALE GENOMIC DNA]</scope>
    <source>
        <strain evidence="18 19">ATCC 34112</strain>
    </source>
</reference>
<dbReference type="InterPro" id="IPR050411">
    <property type="entry name" value="AlphaKG_dependent_hydroxylases"/>
</dbReference>
<dbReference type="PANTHER" id="PTHR10696">
    <property type="entry name" value="GAMMA-BUTYROBETAINE HYDROXYLASE-RELATED"/>
    <property type="match status" value="1"/>
</dbReference>
<dbReference type="OrthoDB" id="408743at2759"/>
<evidence type="ECO:0000256" key="1">
    <source>
        <dbReference type="ARBA" id="ARBA00001954"/>
    </source>
</evidence>
<evidence type="ECO:0000256" key="2">
    <source>
        <dbReference type="ARBA" id="ARBA00001961"/>
    </source>
</evidence>
<dbReference type="CDD" id="cd00065">
    <property type="entry name" value="FYVE_like_SF"/>
    <property type="match status" value="1"/>
</dbReference>
<dbReference type="InterPro" id="IPR038492">
    <property type="entry name" value="GBBH-like_N_sf"/>
</dbReference>
<keyword evidence="19" id="KW-1185">Reference proteome</keyword>
<dbReference type="Proteomes" id="UP000243217">
    <property type="component" value="Unassembled WGS sequence"/>
</dbReference>
<dbReference type="EC" id="1.14.11.8" evidence="5"/>
<dbReference type="FunFam" id="3.30.2020.30:FF:000002">
    <property type="entry name" value="Putative gamma-butyrobetaine dioxygenase"/>
    <property type="match status" value="1"/>
</dbReference>
<feature type="domain" description="Gamma-butyrobetaine hydroxylase-like N-terminal" evidence="17">
    <location>
        <begin position="25"/>
        <end position="112"/>
    </location>
</feature>
<keyword evidence="9" id="KW-0560">Oxidoreductase</keyword>
<evidence type="ECO:0000256" key="8">
    <source>
        <dbReference type="ARBA" id="ARBA00022964"/>
    </source>
</evidence>
<evidence type="ECO:0000256" key="12">
    <source>
        <dbReference type="ARBA" id="ARBA00031778"/>
    </source>
</evidence>
<dbReference type="Pfam" id="PF06155">
    <property type="entry name" value="GBBH-like_N"/>
    <property type="match status" value="1"/>
</dbReference>
<protein>
    <recommendedName>
        <fullName evidence="5">trimethyllysine dioxygenase</fullName>
        <ecNumber evidence="5">1.14.11.8</ecNumber>
    </recommendedName>
    <alternativeName>
        <fullName evidence="12">Epsilon-trimethyllysine 2-oxoglutarate dioxygenase</fullName>
    </alternativeName>
    <alternativeName>
        <fullName evidence="11">TML hydroxylase</fullName>
    </alternativeName>
    <alternativeName>
        <fullName evidence="13">TML-alpha-ketoglutarate dioxygenase</fullName>
    </alternativeName>
</protein>
<evidence type="ECO:0000256" key="11">
    <source>
        <dbReference type="ARBA" id="ARBA00030363"/>
    </source>
</evidence>
<evidence type="ECO:0000256" key="5">
    <source>
        <dbReference type="ARBA" id="ARBA00012267"/>
    </source>
</evidence>
<dbReference type="InterPro" id="IPR011011">
    <property type="entry name" value="Znf_FYVE_PHD"/>
</dbReference>
<name>A0A1W0A083_9STRA</name>
<dbReference type="Gene3D" id="3.30.2020.30">
    <property type="match status" value="1"/>
</dbReference>
<dbReference type="STRING" id="74557.A0A1W0A083"/>
<dbReference type="SUPFAM" id="SSF51197">
    <property type="entry name" value="Clavaminate synthase-like"/>
    <property type="match status" value="1"/>
</dbReference>
<dbReference type="GO" id="GO:0005739">
    <property type="term" value="C:mitochondrion"/>
    <property type="evidence" value="ECO:0007669"/>
    <property type="project" value="TreeGrafter"/>
</dbReference>
<evidence type="ECO:0000256" key="15">
    <source>
        <dbReference type="ARBA" id="ARBA00049334"/>
    </source>
</evidence>
<dbReference type="GO" id="GO:0045329">
    <property type="term" value="P:carnitine biosynthetic process"/>
    <property type="evidence" value="ECO:0007669"/>
    <property type="project" value="UniProtKB-KW"/>
</dbReference>
<accession>A0A1W0A083</accession>
<evidence type="ECO:0000256" key="3">
    <source>
        <dbReference type="ARBA" id="ARBA00005022"/>
    </source>
</evidence>
<keyword evidence="7" id="KW-0124">Carnitine biosynthesis</keyword>
<dbReference type="Gene3D" id="3.60.130.10">
    <property type="entry name" value="Clavaminate synthase-like"/>
    <property type="match status" value="1"/>
</dbReference>
<dbReference type="AlphaFoldDB" id="A0A1W0A083"/>
<gene>
    <name evidence="18" type="ORF">THRCLA_04060</name>
</gene>
<evidence type="ECO:0000256" key="4">
    <source>
        <dbReference type="ARBA" id="ARBA00008654"/>
    </source>
</evidence>
<evidence type="ECO:0000259" key="16">
    <source>
        <dbReference type="Pfam" id="PF02668"/>
    </source>
</evidence>
<evidence type="ECO:0000256" key="10">
    <source>
        <dbReference type="ARBA" id="ARBA00023004"/>
    </source>
</evidence>
<comment type="cofactor">
    <cofactor evidence="2">
        <name>L-ascorbate</name>
        <dbReference type="ChEBI" id="CHEBI:38290"/>
    </cofactor>
</comment>
<evidence type="ECO:0000313" key="19">
    <source>
        <dbReference type="Proteomes" id="UP000243217"/>
    </source>
</evidence>
<evidence type="ECO:0000256" key="7">
    <source>
        <dbReference type="ARBA" id="ARBA00022873"/>
    </source>
</evidence>
<dbReference type="InterPro" id="IPR003819">
    <property type="entry name" value="TauD/TfdA-like"/>
</dbReference>